<organism evidence="2 3">
    <name type="scientific">Herbiconiux oxytropis</name>
    <dbReference type="NCBI Taxonomy" id="2970915"/>
    <lineage>
        <taxon>Bacteria</taxon>
        <taxon>Bacillati</taxon>
        <taxon>Actinomycetota</taxon>
        <taxon>Actinomycetes</taxon>
        <taxon>Micrococcales</taxon>
        <taxon>Microbacteriaceae</taxon>
        <taxon>Herbiconiux</taxon>
    </lineage>
</organism>
<evidence type="ECO:0000259" key="1">
    <source>
        <dbReference type="Pfam" id="PF08818"/>
    </source>
</evidence>
<protein>
    <submittedName>
        <fullName evidence="2">DUF1801 domain-containing protein</fullName>
    </submittedName>
</protein>
<comment type="caution">
    <text evidence="2">The sequence shown here is derived from an EMBL/GenBank/DDBJ whole genome shotgun (WGS) entry which is preliminary data.</text>
</comment>
<dbReference type="Pfam" id="PF08818">
    <property type="entry name" value="DUF1801"/>
    <property type="match status" value="1"/>
</dbReference>
<dbReference type="InterPro" id="IPR014922">
    <property type="entry name" value="YdhG-like"/>
</dbReference>
<proteinExistence type="predicted"/>
<gene>
    <name evidence="2" type="ORF">N1028_07455</name>
</gene>
<sequence>MATPSDEIDALIQKHPDWRGEALARMRAVIVGVDPAIVEEWKWMGSPVWELDGILVVGDIFKAKVKLGFLYGASLDDPHGLFNGELGGNQRRSVELFEGDTVDENAFAQLVREAIAFNTRKRADAAAKKAASRKAAPKKEASDV</sequence>
<name>A0AA41XCK0_9MICO</name>
<accession>A0AA41XCK0</accession>
<evidence type="ECO:0000313" key="3">
    <source>
        <dbReference type="Proteomes" id="UP001165587"/>
    </source>
</evidence>
<dbReference type="SUPFAM" id="SSF159888">
    <property type="entry name" value="YdhG-like"/>
    <property type="match status" value="1"/>
</dbReference>
<dbReference type="RefSeq" id="WP_259526304.1">
    <property type="nucleotide sequence ID" value="NZ_JANLCK010000003.1"/>
</dbReference>
<reference evidence="2" key="1">
    <citation type="submission" date="2022-08" db="EMBL/GenBank/DDBJ databases">
        <authorList>
            <person name="Deng Y."/>
            <person name="Han X.-F."/>
            <person name="Zhang Y.-Q."/>
        </authorList>
    </citation>
    <scope>NUCLEOTIDE SEQUENCE</scope>
    <source>
        <strain evidence="2">CPCC 203407</strain>
    </source>
</reference>
<feature type="domain" description="YdhG-like" evidence="1">
    <location>
        <begin position="19"/>
        <end position="115"/>
    </location>
</feature>
<dbReference type="Proteomes" id="UP001165587">
    <property type="component" value="Unassembled WGS sequence"/>
</dbReference>
<keyword evidence="3" id="KW-1185">Reference proteome</keyword>
<evidence type="ECO:0000313" key="2">
    <source>
        <dbReference type="EMBL" id="MCS5725731.1"/>
    </source>
</evidence>
<dbReference type="EMBL" id="JANLCK010000003">
    <property type="protein sequence ID" value="MCS5725731.1"/>
    <property type="molecule type" value="Genomic_DNA"/>
</dbReference>
<dbReference type="AlphaFoldDB" id="A0AA41XCK0"/>